<gene>
    <name evidence="3" type="ORF">A8806_102240</name>
</gene>
<dbReference type="InterPro" id="IPR046920">
    <property type="entry name" value="ABC-3C_CTD1"/>
</dbReference>
<keyword evidence="4" id="KW-1185">Reference proteome</keyword>
<sequence length="525" mass="60743">MGNIFEHDAVPTWSGFVYQGRIAVYLAVKKIYELSVSGKEEEIQNYYVEMEKCEDISFLYKDGDGEKYESIHQVKNQADRNISKYRGPLTQLMLEKGYYAKNNLGNPEAFLHVSNPICFGKDKDLKDVVKQWHCEVKAVFENLCSLNKKLKTGKDLDATLEVLADCGLGKIIKIEREEYRKLQKAIKEACNNKDGISAERALDSMICFLKENLYVCDINEQVELFIYDDGDDYCSGTKIFSRIVDCVRAYKGDSARLSEGQLEYIADVLLCLVSDKILARHKLLQEKKNAFCMIPLYEFENILNDSLERYEEEANILALKRIYDDWLEEYCEICLDENENNCQEEQCKLQLPDYRKNILERDNFIRMCYNLNPECDKRITNRECLASLLMKDGMLESVFPAIKEISEKHFIKETDKTLIAVMNERKNAFITAITNPRAAQTVKNIIKALESNRDLIETIFDADQLVTSRLNAPSSVWDDSCIVIRPDELEEDDMGNDDEKHSIYVAKKPQFVAFGRFLEEVENER</sequence>
<accession>A0A2Y9B9P4</accession>
<feature type="domain" description="ABC-three component systems C-terminal" evidence="2">
    <location>
        <begin position="222"/>
        <end position="469"/>
    </location>
</feature>
<dbReference type="AlphaFoldDB" id="A0A2Y9B9P4"/>
<protein>
    <recommendedName>
        <fullName evidence="2">ABC-three component systems C-terminal domain-containing protein</fullName>
    </recommendedName>
</protein>
<keyword evidence="1" id="KW-0175">Coiled coil</keyword>
<evidence type="ECO:0000256" key="1">
    <source>
        <dbReference type="SAM" id="Coils"/>
    </source>
</evidence>
<dbReference type="Pfam" id="PF20276">
    <property type="entry name" value="CTD1"/>
    <property type="match status" value="1"/>
</dbReference>
<evidence type="ECO:0000259" key="2">
    <source>
        <dbReference type="Pfam" id="PF20276"/>
    </source>
</evidence>
<dbReference type="RefSeq" id="WP_109730092.1">
    <property type="nucleotide sequence ID" value="NZ_BAAACK010000006.1"/>
</dbReference>
<reference evidence="3 4" key="1">
    <citation type="submission" date="2018-05" db="EMBL/GenBank/DDBJ databases">
        <title>The Hungate 1000. A catalogue of reference genomes from the rumen microbiome.</title>
        <authorList>
            <person name="Kelly W."/>
        </authorList>
    </citation>
    <scope>NUCLEOTIDE SEQUENCE [LARGE SCALE GENOMIC DNA]</scope>
    <source>
        <strain evidence="3 4">NLAE-zl-C242</strain>
    </source>
</reference>
<proteinExistence type="predicted"/>
<evidence type="ECO:0000313" key="3">
    <source>
        <dbReference type="EMBL" id="PWJ31384.1"/>
    </source>
</evidence>
<comment type="caution">
    <text evidence="3">The sequence shown here is derived from an EMBL/GenBank/DDBJ whole genome shotgun (WGS) entry which is preliminary data.</text>
</comment>
<organism evidence="3 4">
    <name type="scientific">Faecalicatena orotica</name>
    <dbReference type="NCBI Taxonomy" id="1544"/>
    <lineage>
        <taxon>Bacteria</taxon>
        <taxon>Bacillati</taxon>
        <taxon>Bacillota</taxon>
        <taxon>Clostridia</taxon>
        <taxon>Lachnospirales</taxon>
        <taxon>Lachnospiraceae</taxon>
        <taxon>Faecalicatena</taxon>
    </lineage>
</organism>
<dbReference type="EMBL" id="QGDL01000002">
    <property type="protein sequence ID" value="PWJ31384.1"/>
    <property type="molecule type" value="Genomic_DNA"/>
</dbReference>
<name>A0A2Y9B9P4_9FIRM</name>
<evidence type="ECO:0000313" key="4">
    <source>
        <dbReference type="Proteomes" id="UP000245845"/>
    </source>
</evidence>
<feature type="coiled-coil region" evidence="1">
    <location>
        <begin position="172"/>
        <end position="199"/>
    </location>
</feature>
<dbReference type="OrthoDB" id="9149748at2"/>
<dbReference type="Proteomes" id="UP000245845">
    <property type="component" value="Unassembled WGS sequence"/>
</dbReference>